<evidence type="ECO:0008006" key="3">
    <source>
        <dbReference type="Google" id="ProtNLM"/>
    </source>
</evidence>
<accession>A0A943DD32</accession>
<gene>
    <name evidence="1" type="ORF">KHX87_01845</name>
</gene>
<evidence type="ECO:0000313" key="1">
    <source>
        <dbReference type="EMBL" id="MBS5357841.1"/>
    </source>
</evidence>
<dbReference type="Gene3D" id="1.20.5.2050">
    <property type="match status" value="1"/>
</dbReference>
<proteinExistence type="predicted"/>
<dbReference type="RefSeq" id="WP_195529231.1">
    <property type="nucleotide sequence ID" value="NZ_JADMPM010000005.1"/>
</dbReference>
<name>A0A943DD32_STRPA</name>
<protein>
    <recommendedName>
        <fullName evidence="3">AP2 domain-containing protein</fullName>
    </recommendedName>
</protein>
<dbReference type="EMBL" id="JAGZFP010000002">
    <property type="protein sequence ID" value="MBS5357841.1"/>
    <property type="molecule type" value="Genomic_DNA"/>
</dbReference>
<sequence length="237" mass="26760">MMDLDKKMIGKQFGWLTVIERADSANGRKRYLCRCKCGKEVIKIGKYLRNGATTSCGCVRSKKFRGINSRTYKDLTGKVFGKLTVINVISFEKGRANFLCKCECGNMTIVNSGNLQSGVTKSCGCLRTIPCVSEGSIAPLLEYSEKSLNIEQGTSVFALIRKSTTNTSGRKGVSFDRKRGKWIGSLCFKGKKYKKRFDTKEEAVRYRETLEKELFKPVLEKAYKMGVLDKNYNYLSF</sequence>
<dbReference type="AlphaFoldDB" id="A0A943DD32"/>
<dbReference type="Proteomes" id="UP000709219">
    <property type="component" value="Unassembled WGS sequence"/>
</dbReference>
<reference evidence="1" key="1">
    <citation type="submission" date="2021-02" db="EMBL/GenBank/DDBJ databases">
        <title>Infant gut strain persistence is associated with maternal origin, phylogeny, and functional potential including surface adhesion and iron acquisition.</title>
        <authorList>
            <person name="Lou Y.C."/>
        </authorList>
    </citation>
    <scope>NUCLEOTIDE SEQUENCE</scope>
    <source>
        <strain evidence="1">L3_098_011G1_dasL3_098_011G1_concoct_7</strain>
    </source>
</reference>
<comment type="caution">
    <text evidence="1">The sequence shown here is derived from an EMBL/GenBank/DDBJ whole genome shotgun (WGS) entry which is preliminary data.</text>
</comment>
<organism evidence="1 2">
    <name type="scientific">Streptococcus parasanguinis</name>
    <dbReference type="NCBI Taxonomy" id="1318"/>
    <lineage>
        <taxon>Bacteria</taxon>
        <taxon>Bacillati</taxon>
        <taxon>Bacillota</taxon>
        <taxon>Bacilli</taxon>
        <taxon>Lactobacillales</taxon>
        <taxon>Streptococcaceae</taxon>
        <taxon>Streptococcus</taxon>
    </lineage>
</organism>
<evidence type="ECO:0000313" key="2">
    <source>
        <dbReference type="Proteomes" id="UP000709219"/>
    </source>
</evidence>